<dbReference type="Gene3D" id="1.10.287.130">
    <property type="match status" value="1"/>
</dbReference>
<accession>A0A7Y9C5P9</accession>
<keyword evidence="3" id="KW-0597">Phosphoprotein</keyword>
<dbReference type="PANTHER" id="PTHR43102:SF2">
    <property type="entry name" value="GAF DOMAIN-CONTAINING PROTEIN"/>
    <property type="match status" value="1"/>
</dbReference>
<dbReference type="SUPFAM" id="SSF47384">
    <property type="entry name" value="Homodimeric domain of signal transducing histidine kinase"/>
    <property type="match status" value="1"/>
</dbReference>
<dbReference type="SUPFAM" id="SSF55781">
    <property type="entry name" value="GAF domain-like"/>
    <property type="match status" value="1"/>
</dbReference>
<evidence type="ECO:0000259" key="4">
    <source>
        <dbReference type="PROSITE" id="PS50109"/>
    </source>
</evidence>
<organism evidence="5 6">
    <name type="scientific">Flavobacterium agri</name>
    <dbReference type="NCBI Taxonomy" id="2743471"/>
    <lineage>
        <taxon>Bacteria</taxon>
        <taxon>Pseudomonadati</taxon>
        <taxon>Bacteroidota</taxon>
        <taxon>Flavobacteriia</taxon>
        <taxon>Flavobacteriales</taxon>
        <taxon>Flavobacteriaceae</taxon>
        <taxon>Flavobacterium</taxon>
    </lineage>
</organism>
<dbReference type="GO" id="GO:0000155">
    <property type="term" value="F:phosphorelay sensor kinase activity"/>
    <property type="evidence" value="ECO:0007669"/>
    <property type="project" value="InterPro"/>
</dbReference>
<dbReference type="PRINTS" id="PR00344">
    <property type="entry name" value="BCTRLSENSOR"/>
</dbReference>
<dbReference type="SMART" id="SM00388">
    <property type="entry name" value="HisKA"/>
    <property type="match status" value="1"/>
</dbReference>
<dbReference type="Proteomes" id="UP000535020">
    <property type="component" value="Unassembled WGS sequence"/>
</dbReference>
<dbReference type="Gene3D" id="3.30.565.10">
    <property type="entry name" value="Histidine kinase-like ATPase, C-terminal domain"/>
    <property type="match status" value="1"/>
</dbReference>
<dbReference type="CDD" id="cd00075">
    <property type="entry name" value="HATPase"/>
    <property type="match status" value="1"/>
</dbReference>
<dbReference type="SMART" id="SM00065">
    <property type="entry name" value="GAF"/>
    <property type="match status" value="1"/>
</dbReference>
<evidence type="ECO:0000256" key="2">
    <source>
        <dbReference type="ARBA" id="ARBA00012438"/>
    </source>
</evidence>
<dbReference type="PROSITE" id="PS50109">
    <property type="entry name" value="HIS_KIN"/>
    <property type="match status" value="1"/>
</dbReference>
<dbReference type="Gene3D" id="3.30.450.40">
    <property type="match status" value="1"/>
</dbReference>
<dbReference type="InterPro" id="IPR003018">
    <property type="entry name" value="GAF"/>
</dbReference>
<proteinExistence type="predicted"/>
<evidence type="ECO:0000256" key="3">
    <source>
        <dbReference type="ARBA" id="ARBA00022553"/>
    </source>
</evidence>
<protein>
    <recommendedName>
        <fullName evidence="2">histidine kinase</fullName>
        <ecNumber evidence="2">2.7.13.3</ecNumber>
    </recommendedName>
</protein>
<feature type="domain" description="Histidine kinase" evidence="4">
    <location>
        <begin position="188"/>
        <end position="400"/>
    </location>
</feature>
<dbReference type="Pfam" id="PF02518">
    <property type="entry name" value="HATPase_c"/>
    <property type="match status" value="1"/>
</dbReference>
<name>A0A7Y9C5P9_9FLAO</name>
<keyword evidence="5" id="KW-0418">Kinase</keyword>
<dbReference type="AlphaFoldDB" id="A0A7Y9C5P9"/>
<evidence type="ECO:0000313" key="6">
    <source>
        <dbReference type="Proteomes" id="UP000535020"/>
    </source>
</evidence>
<dbReference type="CDD" id="cd00082">
    <property type="entry name" value="HisKA"/>
    <property type="match status" value="1"/>
</dbReference>
<comment type="caution">
    <text evidence="5">The sequence shown here is derived from an EMBL/GenBank/DDBJ whole genome shotgun (WGS) entry which is preliminary data.</text>
</comment>
<dbReference type="RefSeq" id="WP_176004425.1">
    <property type="nucleotide sequence ID" value="NZ_JABWMI010000002.1"/>
</dbReference>
<keyword evidence="5" id="KW-0808">Transferase</keyword>
<dbReference type="InterPro" id="IPR036097">
    <property type="entry name" value="HisK_dim/P_sf"/>
</dbReference>
<dbReference type="Pfam" id="PF01590">
    <property type="entry name" value="GAF"/>
    <property type="match status" value="1"/>
</dbReference>
<evidence type="ECO:0000313" key="5">
    <source>
        <dbReference type="EMBL" id="NYA69603.1"/>
    </source>
</evidence>
<dbReference type="Pfam" id="PF00512">
    <property type="entry name" value="HisKA"/>
    <property type="match status" value="1"/>
</dbReference>
<gene>
    <name evidence="5" type="ORF">HZF10_01630</name>
</gene>
<dbReference type="InterPro" id="IPR036890">
    <property type="entry name" value="HATPase_C_sf"/>
</dbReference>
<dbReference type="InterPro" id="IPR029016">
    <property type="entry name" value="GAF-like_dom_sf"/>
</dbReference>
<keyword evidence="6" id="KW-1185">Reference proteome</keyword>
<dbReference type="SMART" id="SM00387">
    <property type="entry name" value="HATPase_c"/>
    <property type="match status" value="1"/>
</dbReference>
<dbReference type="SUPFAM" id="SSF55874">
    <property type="entry name" value="ATPase domain of HSP90 chaperone/DNA topoisomerase II/histidine kinase"/>
    <property type="match status" value="1"/>
</dbReference>
<dbReference type="PANTHER" id="PTHR43102">
    <property type="entry name" value="SLR1143 PROTEIN"/>
    <property type="match status" value="1"/>
</dbReference>
<sequence length="400" mass="45349">MIAAPIPANDRQRLDALLSYKVLDTEPEKDFDDITRLASEICGAPMSVITLLDENRQWFKSKIGLDLNESDRESSFCGHAITTPDRTFIVNDALDDERFHDNPHVSVENGVRSYAGVPLVNPDGFALGVLCVIDTQPKKLEEFQIKALEKLANQVSKLLELRKNNFKLIESHNALAQRYKDLEQFSHVVSHDIKSPLNNIMQLSEFFNDMYGDKFDDNGRQMIGYIRQSATELKKLVDGILEHYKYDTLDVTQREKIRLREFSEYIVNLLNVKGDFEFVYPDAKSRFWSNKMALGQILYNLIANAIKYNDKAKGIIEIRCESTEDDVVIFVKDNGPGIPESQFHKIFEIFGTLGTTDRSGNKGTGIGLCTVNKLVQKLGARIEVVSEIGHGSTFKVFLKK</sequence>
<dbReference type="EMBL" id="JACBJI010000001">
    <property type="protein sequence ID" value="NYA69603.1"/>
    <property type="molecule type" value="Genomic_DNA"/>
</dbReference>
<dbReference type="InterPro" id="IPR004358">
    <property type="entry name" value="Sig_transdc_His_kin-like_C"/>
</dbReference>
<reference evidence="5 6" key="1">
    <citation type="submission" date="2020-07" db="EMBL/GenBank/DDBJ databases">
        <authorList>
            <person name="Sun Q."/>
        </authorList>
    </citation>
    <scope>NUCLEOTIDE SEQUENCE [LARGE SCALE GENOMIC DNA]</scope>
    <source>
        <strain evidence="5 6">MAH-1</strain>
    </source>
</reference>
<comment type="catalytic activity">
    <reaction evidence="1">
        <text>ATP + protein L-histidine = ADP + protein N-phospho-L-histidine.</text>
        <dbReference type="EC" id="2.7.13.3"/>
    </reaction>
</comment>
<dbReference type="EC" id="2.7.13.3" evidence="2"/>
<dbReference type="InterPro" id="IPR003661">
    <property type="entry name" value="HisK_dim/P_dom"/>
</dbReference>
<evidence type="ECO:0000256" key="1">
    <source>
        <dbReference type="ARBA" id="ARBA00000085"/>
    </source>
</evidence>
<dbReference type="InterPro" id="IPR005467">
    <property type="entry name" value="His_kinase_dom"/>
</dbReference>
<dbReference type="InterPro" id="IPR003594">
    <property type="entry name" value="HATPase_dom"/>
</dbReference>